<proteinExistence type="inferred from homology"/>
<reference evidence="5" key="4">
    <citation type="submission" date="2020-09" db="EMBL/GenBank/DDBJ databases">
        <authorList>
            <person name="Sun Q."/>
            <person name="Ohkuma M."/>
        </authorList>
    </citation>
    <scope>NUCLEOTIDE SEQUENCE</scope>
    <source>
        <strain evidence="5">JCM 31740</strain>
    </source>
</reference>
<organism evidence="4 6">
    <name type="scientific">Sulfodiicoccus acidiphilus</name>
    <dbReference type="NCBI Taxonomy" id="1670455"/>
    <lineage>
        <taxon>Archaea</taxon>
        <taxon>Thermoproteota</taxon>
        <taxon>Thermoprotei</taxon>
        <taxon>Sulfolobales</taxon>
        <taxon>Sulfolobaceae</taxon>
        <taxon>Sulfodiicoccus</taxon>
    </lineage>
</organism>
<dbReference type="AlphaFoldDB" id="A0A348B1S6"/>
<dbReference type="InterPro" id="IPR049381">
    <property type="entry name" value="UbiD-like_C"/>
</dbReference>
<dbReference type="Proteomes" id="UP000276741">
    <property type="component" value="Chromosome"/>
</dbReference>
<dbReference type="PANTHER" id="PTHR30108">
    <property type="entry name" value="3-OCTAPRENYL-4-HYDROXYBENZOATE CARBOXY-LYASE-RELATED"/>
    <property type="match status" value="1"/>
</dbReference>
<name>A0A348B1S6_9CREN</name>
<dbReference type="SUPFAM" id="SSF50475">
    <property type="entry name" value="FMN-binding split barrel"/>
    <property type="match status" value="1"/>
</dbReference>
<evidence type="ECO:0000259" key="2">
    <source>
        <dbReference type="Pfam" id="PF01977"/>
    </source>
</evidence>
<dbReference type="EMBL" id="BMQS01000008">
    <property type="protein sequence ID" value="GGT94781.1"/>
    <property type="molecule type" value="Genomic_DNA"/>
</dbReference>
<evidence type="ECO:0000313" key="4">
    <source>
        <dbReference type="EMBL" id="BBD72128.1"/>
    </source>
</evidence>
<evidence type="ECO:0000259" key="3">
    <source>
        <dbReference type="Pfam" id="PF20696"/>
    </source>
</evidence>
<dbReference type="InterPro" id="IPR048304">
    <property type="entry name" value="UbiD_Rift_dom"/>
</dbReference>
<reference evidence="5" key="1">
    <citation type="journal article" date="2014" name="Int. J. Syst. Evol. Microbiol.">
        <title>Complete genome sequence of Corynebacterium casei LMG S-19264T (=DSM 44701T), isolated from a smear-ripened cheese.</title>
        <authorList>
            <consortium name="US DOE Joint Genome Institute (JGI-PGF)"/>
            <person name="Walter F."/>
            <person name="Albersmeier A."/>
            <person name="Kalinowski J."/>
            <person name="Ruckert C."/>
        </authorList>
    </citation>
    <scope>NUCLEOTIDE SEQUENCE</scope>
    <source>
        <strain evidence="5">JCM 31740</strain>
    </source>
</reference>
<dbReference type="RefSeq" id="WP_126449443.1">
    <property type="nucleotide sequence ID" value="NZ_AP018553.1"/>
</dbReference>
<protein>
    <submittedName>
        <fullName evidence="4">Carboxylase</fullName>
    </submittedName>
</protein>
<dbReference type="Pfam" id="PF01977">
    <property type="entry name" value="UbiD"/>
    <property type="match status" value="1"/>
</dbReference>
<dbReference type="InterPro" id="IPR002830">
    <property type="entry name" value="UbiD"/>
</dbReference>
<gene>
    <name evidence="5" type="ORF">GCM10007116_10480</name>
    <name evidence="4" type="ORF">HS1genome_0517</name>
</gene>
<feature type="domain" description="3-octaprenyl-4-hydroxybenzoate carboxy-lyase-like C-terminal" evidence="3">
    <location>
        <begin position="336"/>
        <end position="437"/>
    </location>
</feature>
<dbReference type="OrthoDB" id="8480at2157"/>
<evidence type="ECO:0000313" key="6">
    <source>
        <dbReference type="Proteomes" id="UP000276741"/>
    </source>
</evidence>
<dbReference type="PANTHER" id="PTHR30108:SF17">
    <property type="entry name" value="FERULIC ACID DECARBOXYLASE 1"/>
    <property type="match status" value="1"/>
</dbReference>
<reference evidence="4" key="3">
    <citation type="journal article" date="2019" name="BMC Res. Notes">
        <title>Complete genome sequence of the Sulfodiicoccus acidiphilus strain HS-1T, the first crenarchaeon that lacks polB3, isolated from an acidic hot spring in Ohwaku-dani, Hakone, Japan.</title>
        <authorList>
            <person name="Sakai H.D."/>
            <person name="Kurosawa N."/>
        </authorList>
    </citation>
    <scope>NUCLEOTIDE SEQUENCE</scope>
    <source>
        <strain evidence="4">HS-1</strain>
    </source>
</reference>
<keyword evidence="6" id="KW-1185">Reference proteome</keyword>
<reference evidence="6" key="2">
    <citation type="submission" date="2018-04" db="EMBL/GenBank/DDBJ databases">
        <title>Complete genome sequence of Sulfodiicoccus acidiphilus strain HS-1.</title>
        <authorList>
            <person name="Sakai H.D."/>
            <person name="Kurosawa N."/>
        </authorList>
    </citation>
    <scope>NUCLEOTIDE SEQUENCE [LARGE SCALE GENOMIC DNA]</scope>
    <source>
        <strain evidence="6">HS-1</strain>
    </source>
</reference>
<dbReference type="SUPFAM" id="SSF143968">
    <property type="entry name" value="UbiD C-terminal domain-like"/>
    <property type="match status" value="1"/>
</dbReference>
<dbReference type="EMBL" id="AP018553">
    <property type="protein sequence ID" value="BBD72128.1"/>
    <property type="molecule type" value="Genomic_DNA"/>
</dbReference>
<sequence>MSYYKDVREYLKKLEEVGKLTVVDFPVDKNTELTPLVRLQYRGLSEEARRGFLFTSVTNNGEEMKEISKVATGIYASSTQIYALGLATEPTNESIRKKWEEALLHPLKTKTVSSAPVQEVVITKEEMEKGRGLNILPVPLEVPGFSGQLRTTTHIITKDPKSDWVNMGNYSMHLMGKTWALWEINRGNHGWVHLLNAREMGMDYLEFAVVIGGPPVLFYVASAKVPHGVNELEVAGGLAGEPLEVVKAKTVNLEVPAHAEIIVEGRVSTKEFLVGNAFGEYTGYMATDVFMRPRMEITAITMRRDPIFVHIMSQMPPSESSKVRQISSENIYYKFLKYDCKVPGIIDVAWHELSQAQLCVIRMKKINNSHPWQVLHLAAGYEPRWGKIFITVDDDIDARDLDSVMWALGWRMQPDRDVEIIKGRFAGLDVSAYRPDAPHSEKESPNVIGSSAILIDATRKWPYPPVSLPKREYMERALQLWKKLNLPELKLKEPWYGYELGYWPKEYREDAEFVLRGDFESIGRRLIERTKNTKGI</sequence>
<feature type="domain" description="3-octaprenyl-4-hydroxybenzoate carboxy-lyase-like Rift-related" evidence="2">
    <location>
        <begin position="111"/>
        <end position="313"/>
    </location>
</feature>
<dbReference type="Pfam" id="PF20696">
    <property type="entry name" value="UbiD_C"/>
    <property type="match status" value="1"/>
</dbReference>
<dbReference type="GeneID" id="38666021"/>
<accession>A0A348B1S6</accession>
<dbReference type="Proteomes" id="UP000616143">
    <property type="component" value="Unassembled WGS sequence"/>
</dbReference>
<evidence type="ECO:0000256" key="1">
    <source>
        <dbReference type="ARBA" id="ARBA00010021"/>
    </source>
</evidence>
<dbReference type="GO" id="GO:0016831">
    <property type="term" value="F:carboxy-lyase activity"/>
    <property type="evidence" value="ECO:0007669"/>
    <property type="project" value="InterPro"/>
</dbReference>
<dbReference type="KEGG" id="sacd:HS1genome_0517"/>
<evidence type="ECO:0000313" key="5">
    <source>
        <dbReference type="EMBL" id="GGT94781.1"/>
    </source>
</evidence>
<comment type="similarity">
    <text evidence="1">Belongs to the UbiD family.</text>
</comment>
<dbReference type="GO" id="GO:0005737">
    <property type="term" value="C:cytoplasm"/>
    <property type="evidence" value="ECO:0007669"/>
    <property type="project" value="TreeGrafter"/>
</dbReference>
<dbReference type="Gene3D" id="3.40.1670.10">
    <property type="entry name" value="UbiD C-terminal domain-like"/>
    <property type="match status" value="1"/>
</dbReference>